<reference evidence="1 2" key="2">
    <citation type="journal article" date="2022" name="Mol. Ecol. Resour.">
        <title>The genomes of chicory, endive, great burdock and yacon provide insights into Asteraceae paleo-polyploidization history and plant inulin production.</title>
        <authorList>
            <person name="Fan W."/>
            <person name="Wang S."/>
            <person name="Wang H."/>
            <person name="Wang A."/>
            <person name="Jiang F."/>
            <person name="Liu H."/>
            <person name="Zhao H."/>
            <person name="Xu D."/>
            <person name="Zhang Y."/>
        </authorList>
    </citation>
    <scope>NUCLEOTIDE SEQUENCE [LARGE SCALE GENOMIC DNA]</scope>
    <source>
        <strain evidence="2">cv. Punajuju</strain>
        <tissue evidence="1">Leaves</tissue>
    </source>
</reference>
<evidence type="ECO:0000313" key="2">
    <source>
        <dbReference type="Proteomes" id="UP001055811"/>
    </source>
</evidence>
<organism evidence="1 2">
    <name type="scientific">Cichorium intybus</name>
    <name type="common">Chicory</name>
    <dbReference type="NCBI Taxonomy" id="13427"/>
    <lineage>
        <taxon>Eukaryota</taxon>
        <taxon>Viridiplantae</taxon>
        <taxon>Streptophyta</taxon>
        <taxon>Embryophyta</taxon>
        <taxon>Tracheophyta</taxon>
        <taxon>Spermatophyta</taxon>
        <taxon>Magnoliopsida</taxon>
        <taxon>eudicotyledons</taxon>
        <taxon>Gunneridae</taxon>
        <taxon>Pentapetalae</taxon>
        <taxon>asterids</taxon>
        <taxon>campanulids</taxon>
        <taxon>Asterales</taxon>
        <taxon>Asteraceae</taxon>
        <taxon>Cichorioideae</taxon>
        <taxon>Cichorieae</taxon>
        <taxon>Cichoriinae</taxon>
        <taxon>Cichorium</taxon>
    </lineage>
</organism>
<comment type="caution">
    <text evidence="1">The sequence shown here is derived from an EMBL/GenBank/DDBJ whole genome shotgun (WGS) entry which is preliminary data.</text>
</comment>
<dbReference type="EMBL" id="CM042012">
    <property type="protein sequence ID" value="KAI3752439.1"/>
    <property type="molecule type" value="Genomic_DNA"/>
</dbReference>
<protein>
    <submittedName>
        <fullName evidence="1">Uncharacterized protein</fullName>
    </submittedName>
</protein>
<evidence type="ECO:0000313" key="1">
    <source>
        <dbReference type="EMBL" id="KAI3752439.1"/>
    </source>
</evidence>
<accession>A0ACB9E0A7</accession>
<proteinExistence type="predicted"/>
<gene>
    <name evidence="1" type="ORF">L2E82_24471</name>
</gene>
<name>A0ACB9E0A7_CICIN</name>
<sequence length="121" mass="13613">MQEEMDANGGDRISPSFTAASIHRHRSHPFSPRFSSVLSPDFLRRLPGDLRAPVRRPAIVVCIWLMHALLFIAKSEMPTLKMQDPNSWSRSMIGFKVASKLEIFPGSEFHVAYEETNKSGG</sequence>
<dbReference type="Proteomes" id="UP001055811">
    <property type="component" value="Linkage Group LG04"/>
</dbReference>
<reference evidence="2" key="1">
    <citation type="journal article" date="2022" name="Mol. Ecol. Resour.">
        <title>The genomes of chicory, endive, great burdock and yacon provide insights into Asteraceae palaeo-polyploidization history and plant inulin production.</title>
        <authorList>
            <person name="Fan W."/>
            <person name="Wang S."/>
            <person name="Wang H."/>
            <person name="Wang A."/>
            <person name="Jiang F."/>
            <person name="Liu H."/>
            <person name="Zhao H."/>
            <person name="Xu D."/>
            <person name="Zhang Y."/>
        </authorList>
    </citation>
    <scope>NUCLEOTIDE SEQUENCE [LARGE SCALE GENOMIC DNA]</scope>
    <source>
        <strain evidence="2">cv. Punajuju</strain>
    </source>
</reference>
<keyword evidence="2" id="KW-1185">Reference proteome</keyword>